<dbReference type="RefSeq" id="WP_322444992.1">
    <property type="nucleotide sequence ID" value="NZ_JAXOFX010000001.1"/>
</dbReference>
<dbReference type="GO" id="GO:0008745">
    <property type="term" value="F:N-acetylmuramoyl-L-alanine amidase activity"/>
    <property type="evidence" value="ECO:0007669"/>
    <property type="project" value="UniProtKB-EC"/>
</dbReference>
<feature type="signal peptide" evidence="2">
    <location>
        <begin position="1"/>
        <end position="26"/>
    </location>
</feature>
<accession>A0ABU5IUC2</accession>
<dbReference type="EC" id="3.5.1.28" evidence="4"/>
<protein>
    <submittedName>
        <fullName evidence="4">N-acetylmuramoyl-L-alanine amidase</fullName>
        <ecNumber evidence="4">3.5.1.28</ecNumber>
    </submittedName>
</protein>
<gene>
    <name evidence="4" type="ORF">SM124_02945</name>
</gene>
<evidence type="ECO:0000256" key="1">
    <source>
        <dbReference type="ARBA" id="ARBA00022801"/>
    </source>
</evidence>
<name>A0ABU5IUC2_9BACI</name>
<dbReference type="InterPro" id="IPR002508">
    <property type="entry name" value="MurNAc-LAA_cat"/>
</dbReference>
<feature type="domain" description="MurNAc-LAA" evidence="3">
    <location>
        <begin position="111"/>
        <end position="231"/>
    </location>
</feature>
<dbReference type="SUPFAM" id="SSF53187">
    <property type="entry name" value="Zn-dependent exopeptidases"/>
    <property type="match status" value="1"/>
</dbReference>
<keyword evidence="2" id="KW-0732">Signal</keyword>
<dbReference type="PANTHER" id="PTHR30404:SF0">
    <property type="entry name" value="N-ACETYLMURAMOYL-L-ALANINE AMIDASE AMIC"/>
    <property type="match status" value="1"/>
</dbReference>
<reference evidence="4 5" key="1">
    <citation type="submission" date="2023-11" db="EMBL/GenBank/DDBJ databases">
        <title>Bacillus jintuensis, isolated from a mudflat on the Beibu Gulf coast.</title>
        <authorList>
            <person name="Li M."/>
        </authorList>
    </citation>
    <scope>NUCLEOTIDE SEQUENCE [LARGE SCALE GENOMIC DNA]</scope>
    <source>
        <strain evidence="4 5">31A1R</strain>
    </source>
</reference>
<keyword evidence="5" id="KW-1185">Reference proteome</keyword>
<proteinExistence type="predicted"/>
<evidence type="ECO:0000256" key="2">
    <source>
        <dbReference type="SAM" id="SignalP"/>
    </source>
</evidence>
<dbReference type="CDD" id="cd02696">
    <property type="entry name" value="MurNAc-LAA"/>
    <property type="match status" value="1"/>
</dbReference>
<dbReference type="EMBL" id="JAXOFX010000001">
    <property type="protein sequence ID" value="MDZ5470701.1"/>
    <property type="molecule type" value="Genomic_DNA"/>
</dbReference>
<dbReference type="Pfam" id="PF01520">
    <property type="entry name" value="Amidase_3"/>
    <property type="match status" value="1"/>
</dbReference>
<dbReference type="Gene3D" id="3.40.630.40">
    <property type="entry name" value="Zn-dependent exopeptidases"/>
    <property type="match status" value="1"/>
</dbReference>
<dbReference type="PANTHER" id="PTHR30404">
    <property type="entry name" value="N-ACETYLMURAMOYL-L-ALANINE AMIDASE"/>
    <property type="match status" value="1"/>
</dbReference>
<dbReference type="SMART" id="SM00646">
    <property type="entry name" value="Ami_3"/>
    <property type="match status" value="1"/>
</dbReference>
<feature type="chain" id="PRO_5045647545" evidence="2">
    <location>
        <begin position="27"/>
        <end position="239"/>
    </location>
</feature>
<dbReference type="InterPro" id="IPR050695">
    <property type="entry name" value="N-acetylmuramoyl_amidase_3"/>
</dbReference>
<keyword evidence="1 4" id="KW-0378">Hydrolase</keyword>
<comment type="caution">
    <text evidence="4">The sequence shown here is derived from an EMBL/GenBank/DDBJ whole genome shotgun (WGS) entry which is preliminary data.</text>
</comment>
<dbReference type="Proteomes" id="UP001290455">
    <property type="component" value="Unassembled WGS sequence"/>
</dbReference>
<sequence>MKSFFKLFIVIILFISVFHHPKQADAAGKVICIDPGHQKVGINKLEPIAPGSKSMKPKVSSGTAGIVTKKPEYVLVLEVSKKLQSELKKRGYKVYMTRTTHNVSLSNVDRAKYCNSKKPDLTIRVHADGSTNKNVSGIHVLYPSATYTKSINSKSKKAAEIVINELIKTTKAKKFNGKGLSPRTDLTGFNWSKHPVILPEIGFMSNKIEDKKLSTKAYQQKIAVGIANGVDKYYKNGKK</sequence>
<evidence type="ECO:0000259" key="3">
    <source>
        <dbReference type="SMART" id="SM00646"/>
    </source>
</evidence>
<evidence type="ECO:0000313" key="4">
    <source>
        <dbReference type="EMBL" id="MDZ5470701.1"/>
    </source>
</evidence>
<organism evidence="4 5">
    <name type="scientific">Robertmurraya mangrovi</name>
    <dbReference type="NCBI Taxonomy" id="3098077"/>
    <lineage>
        <taxon>Bacteria</taxon>
        <taxon>Bacillati</taxon>
        <taxon>Bacillota</taxon>
        <taxon>Bacilli</taxon>
        <taxon>Bacillales</taxon>
        <taxon>Bacillaceae</taxon>
        <taxon>Robertmurraya</taxon>
    </lineage>
</organism>
<evidence type="ECO:0000313" key="5">
    <source>
        <dbReference type="Proteomes" id="UP001290455"/>
    </source>
</evidence>